<protein>
    <recommendedName>
        <fullName evidence="6">TRAF-type domain-containing protein</fullName>
    </recommendedName>
</protein>
<keyword evidence="4" id="KW-1185">Reference proteome</keyword>
<comment type="caution">
    <text evidence="2">The sequence shown here is derived from an EMBL/GenBank/DDBJ whole genome shotgun (WGS) entry which is preliminary data.</text>
</comment>
<organism evidence="2 5">
    <name type="scientific">Adineta ricciae</name>
    <name type="common">Rotifer</name>
    <dbReference type="NCBI Taxonomy" id="249248"/>
    <lineage>
        <taxon>Eukaryota</taxon>
        <taxon>Metazoa</taxon>
        <taxon>Spiralia</taxon>
        <taxon>Gnathifera</taxon>
        <taxon>Rotifera</taxon>
        <taxon>Eurotatoria</taxon>
        <taxon>Bdelloidea</taxon>
        <taxon>Adinetida</taxon>
        <taxon>Adinetidae</taxon>
        <taxon>Adineta</taxon>
    </lineage>
</organism>
<dbReference type="InterPro" id="IPR013083">
    <property type="entry name" value="Znf_RING/FYVE/PHD"/>
</dbReference>
<reference evidence="2" key="1">
    <citation type="submission" date="2021-02" db="EMBL/GenBank/DDBJ databases">
        <authorList>
            <person name="Nowell W R."/>
        </authorList>
    </citation>
    <scope>NUCLEOTIDE SEQUENCE</scope>
</reference>
<sequence length="406" mass="45488">MSKDDLTPNTNELLQDILNKLRIKCSYCKEKRLTRGDFDTHYRETCQEVAVQCSSANDKCPWKGPRRELQKHLEKCFFYLFRDQIAESYTAQQQMNDKIEQLAAENARQNGVIIEQQKQCQYVQNLLENFQASIAQILNCIEQTSGIVDQQKYENRPAEFYCGSTPEIQNNQKNPNHSSINIDSSLASETVGKKLALISTQINDDFDEQHLRDDRCPSQNQRVNSGRFVSPVCAHIDVARETNPGEPIIELPHTNQNSRASVVHDIHKTTSPSEARIRPFVNPDIQPAVLLDRQQPMLHLTVQGNSHCGNVNINIGENTNAGGGIDHGSTIGHKYPDTNTTGGNGQTVNRNLARLGNRSLPAIPRNNFGIAEHGSDGDSEASDYPRSANDLSDRSSINRHTVNPYV</sequence>
<evidence type="ECO:0000313" key="3">
    <source>
        <dbReference type="EMBL" id="CAF1412483.1"/>
    </source>
</evidence>
<dbReference type="Proteomes" id="UP000663828">
    <property type="component" value="Unassembled WGS sequence"/>
</dbReference>
<evidence type="ECO:0008006" key="6">
    <source>
        <dbReference type="Google" id="ProtNLM"/>
    </source>
</evidence>
<evidence type="ECO:0000313" key="2">
    <source>
        <dbReference type="EMBL" id="CAF1091172.1"/>
    </source>
</evidence>
<evidence type="ECO:0000313" key="4">
    <source>
        <dbReference type="Proteomes" id="UP000663828"/>
    </source>
</evidence>
<feature type="region of interest" description="Disordered" evidence="1">
    <location>
        <begin position="364"/>
        <end position="406"/>
    </location>
</feature>
<dbReference type="SUPFAM" id="SSF49599">
    <property type="entry name" value="TRAF domain-like"/>
    <property type="match status" value="1"/>
</dbReference>
<name>A0A814NC83_ADIRI</name>
<dbReference type="EMBL" id="CAJNOJ010000094">
    <property type="protein sequence ID" value="CAF1091172.1"/>
    <property type="molecule type" value="Genomic_DNA"/>
</dbReference>
<accession>A0A814NC83</accession>
<evidence type="ECO:0000256" key="1">
    <source>
        <dbReference type="SAM" id="MobiDB-lite"/>
    </source>
</evidence>
<dbReference type="EMBL" id="CAJNOR010003424">
    <property type="protein sequence ID" value="CAF1412483.1"/>
    <property type="molecule type" value="Genomic_DNA"/>
</dbReference>
<proteinExistence type="predicted"/>
<evidence type="ECO:0000313" key="5">
    <source>
        <dbReference type="Proteomes" id="UP000663852"/>
    </source>
</evidence>
<dbReference type="OrthoDB" id="6105938at2759"/>
<feature type="compositionally biased region" description="Polar residues" evidence="1">
    <location>
        <begin position="394"/>
        <end position="406"/>
    </location>
</feature>
<dbReference type="Gene3D" id="3.30.40.10">
    <property type="entry name" value="Zinc/RING finger domain, C3HC4 (zinc finger)"/>
    <property type="match status" value="1"/>
</dbReference>
<dbReference type="Proteomes" id="UP000663852">
    <property type="component" value="Unassembled WGS sequence"/>
</dbReference>
<dbReference type="AlphaFoldDB" id="A0A814NC83"/>
<gene>
    <name evidence="2" type="ORF">EDS130_LOCUS19482</name>
    <name evidence="3" type="ORF">XAT740_LOCUS34748</name>
</gene>